<organism evidence="1 2">
    <name type="scientific">Anabaena cylindrica (strain ATCC 27899 / PCC 7122)</name>
    <dbReference type="NCBI Taxonomy" id="272123"/>
    <lineage>
        <taxon>Bacteria</taxon>
        <taxon>Bacillati</taxon>
        <taxon>Cyanobacteriota</taxon>
        <taxon>Cyanophyceae</taxon>
        <taxon>Nostocales</taxon>
        <taxon>Nostocaceae</taxon>
        <taxon>Anabaena</taxon>
    </lineage>
</organism>
<reference evidence="2" key="1">
    <citation type="journal article" date="2013" name="Proc. Natl. Acad. Sci. U.S.A.">
        <title>Improving the coverage of the cyanobacterial phylum using diversity-driven genome sequencing.</title>
        <authorList>
            <person name="Shih P.M."/>
            <person name="Wu D."/>
            <person name="Latifi A."/>
            <person name="Axen S.D."/>
            <person name="Fewer D.P."/>
            <person name="Talla E."/>
            <person name="Calteau A."/>
            <person name="Cai F."/>
            <person name="Tandeau de Marsac N."/>
            <person name="Rippka R."/>
            <person name="Herdman M."/>
            <person name="Sivonen K."/>
            <person name="Coursin T."/>
            <person name="Laurent T."/>
            <person name="Goodwin L."/>
            <person name="Nolan M."/>
            <person name="Davenport K.W."/>
            <person name="Han C.S."/>
            <person name="Rubin E.M."/>
            <person name="Eisen J.A."/>
            <person name="Woyke T."/>
            <person name="Gugger M."/>
            <person name="Kerfeld C.A."/>
        </authorList>
    </citation>
    <scope>NUCLEOTIDE SEQUENCE [LARGE SCALE GENOMIC DNA]</scope>
    <source>
        <strain evidence="2">ATCC 27899 / PCC 7122</strain>
    </source>
</reference>
<dbReference type="STRING" id="272123.Anacy_4117"/>
<dbReference type="InterPro" id="IPR009057">
    <property type="entry name" value="Homeodomain-like_sf"/>
</dbReference>
<dbReference type="eggNOG" id="COG3415">
    <property type="taxonomic scope" value="Bacteria"/>
</dbReference>
<keyword evidence="2" id="KW-1185">Reference proteome</keyword>
<dbReference type="SUPFAM" id="SSF46689">
    <property type="entry name" value="Homeodomain-like"/>
    <property type="match status" value="1"/>
</dbReference>
<evidence type="ECO:0000313" key="2">
    <source>
        <dbReference type="Proteomes" id="UP000010474"/>
    </source>
</evidence>
<accession>K9ZMC9</accession>
<dbReference type="PATRIC" id="fig|272123.3.peg.4466"/>
<dbReference type="Gene3D" id="1.10.10.10">
    <property type="entry name" value="Winged helix-like DNA-binding domain superfamily/Winged helix DNA-binding domain"/>
    <property type="match status" value="1"/>
</dbReference>
<dbReference type="KEGG" id="acy:Anacy_4117"/>
<dbReference type="AlphaFoldDB" id="K9ZMC9"/>
<dbReference type="HOGENOM" id="CLU_2875820_0_0_3"/>
<protein>
    <recommendedName>
        <fullName evidence="3">Transposase</fullName>
    </recommendedName>
</protein>
<dbReference type="EMBL" id="CP003659">
    <property type="protein sequence ID" value="AFZ59485.1"/>
    <property type="molecule type" value="Genomic_DNA"/>
</dbReference>
<dbReference type="Proteomes" id="UP000010474">
    <property type="component" value="Chromosome"/>
</dbReference>
<dbReference type="OrthoDB" id="5511915at2"/>
<evidence type="ECO:0008006" key="3">
    <source>
        <dbReference type="Google" id="ProtNLM"/>
    </source>
</evidence>
<evidence type="ECO:0000313" key="1">
    <source>
        <dbReference type="EMBL" id="AFZ59485.1"/>
    </source>
</evidence>
<gene>
    <name evidence="1" type="ordered locus">Anacy_4117</name>
</gene>
<name>K9ZMC9_ANACC</name>
<proteinExistence type="predicted"/>
<dbReference type="InterPro" id="IPR036388">
    <property type="entry name" value="WH-like_DNA-bd_sf"/>
</dbReference>
<sequence>MVKMKAYSLNVRQKIFDTYLERGISQRQLAERFCVSLSAIADLVGWVEVTKPNTIYYSFTRLF</sequence>